<feature type="transmembrane region" description="Helical" evidence="1">
    <location>
        <begin position="21"/>
        <end position="43"/>
    </location>
</feature>
<evidence type="ECO:0008006" key="3">
    <source>
        <dbReference type="Google" id="ProtNLM"/>
    </source>
</evidence>
<dbReference type="AlphaFoldDB" id="A0A381X7U1"/>
<feature type="transmembrane region" description="Helical" evidence="1">
    <location>
        <begin position="98"/>
        <end position="121"/>
    </location>
</feature>
<dbReference type="EMBL" id="UINC01014216">
    <property type="protein sequence ID" value="SVA60826.1"/>
    <property type="molecule type" value="Genomic_DNA"/>
</dbReference>
<keyword evidence="1" id="KW-1133">Transmembrane helix</keyword>
<feature type="transmembrane region" description="Helical" evidence="1">
    <location>
        <begin position="284"/>
        <end position="301"/>
    </location>
</feature>
<name>A0A381X7U1_9ZZZZ</name>
<sequence>MQKDNVIEASPTGDRVIPYRHWWGLTGCAAVMGLIILMAPYSANVEIPADKGNWWYYWQLADPTVWTRLSAWVLYALHNISIWFLIAQARRARPRYILGLHAFNVWALGINAIFVVLHIFQTKLFYDGLAQDMHEATSFGSVVLMLFLVMVMENRRRGLFFGKSVKVMNSVGDTVRRYHGYYFSWAIIYTFWYHPVEMTQGHLAGFAYMMLLILQSSLFFTRFHTNRWWTMCLETLFVVHGAMVAWFIMDKGDVGPWSQFMFGGLAVFLITQMHGLGLSRKAKLAIALPLLGVMSAFYLNFPNALINLPRVPAIMYIGTFLMFFIVLLLVGFSRLVKMAHLSEADIH</sequence>
<protein>
    <recommendedName>
        <fullName evidence="3">Serine active site containing 1-like protein</fullName>
    </recommendedName>
</protein>
<feature type="transmembrane region" description="Helical" evidence="1">
    <location>
        <begin position="133"/>
        <end position="151"/>
    </location>
</feature>
<feature type="transmembrane region" description="Helical" evidence="1">
    <location>
        <begin position="254"/>
        <end position="272"/>
    </location>
</feature>
<organism evidence="2">
    <name type="scientific">marine metagenome</name>
    <dbReference type="NCBI Taxonomy" id="408172"/>
    <lineage>
        <taxon>unclassified sequences</taxon>
        <taxon>metagenomes</taxon>
        <taxon>ecological metagenomes</taxon>
    </lineage>
</organism>
<feature type="transmembrane region" description="Helical" evidence="1">
    <location>
        <begin position="63"/>
        <end position="86"/>
    </location>
</feature>
<gene>
    <name evidence="2" type="ORF">METZ01_LOCUS113680</name>
</gene>
<feature type="transmembrane region" description="Helical" evidence="1">
    <location>
        <begin position="313"/>
        <end position="332"/>
    </location>
</feature>
<evidence type="ECO:0000256" key="1">
    <source>
        <dbReference type="SAM" id="Phobius"/>
    </source>
</evidence>
<feature type="transmembrane region" description="Helical" evidence="1">
    <location>
        <begin position="228"/>
        <end position="248"/>
    </location>
</feature>
<reference evidence="2" key="1">
    <citation type="submission" date="2018-05" db="EMBL/GenBank/DDBJ databases">
        <authorList>
            <person name="Lanie J.A."/>
            <person name="Ng W.-L."/>
            <person name="Kazmierczak K.M."/>
            <person name="Andrzejewski T.M."/>
            <person name="Davidsen T.M."/>
            <person name="Wayne K.J."/>
            <person name="Tettelin H."/>
            <person name="Glass J.I."/>
            <person name="Rusch D."/>
            <person name="Podicherti R."/>
            <person name="Tsui H.-C.T."/>
            <person name="Winkler M.E."/>
        </authorList>
    </citation>
    <scope>NUCLEOTIDE SEQUENCE</scope>
</reference>
<keyword evidence="1" id="KW-0472">Membrane</keyword>
<feature type="transmembrane region" description="Helical" evidence="1">
    <location>
        <begin position="202"/>
        <end position="221"/>
    </location>
</feature>
<evidence type="ECO:0000313" key="2">
    <source>
        <dbReference type="EMBL" id="SVA60826.1"/>
    </source>
</evidence>
<keyword evidence="1" id="KW-0812">Transmembrane</keyword>
<proteinExistence type="predicted"/>
<accession>A0A381X7U1</accession>
<feature type="transmembrane region" description="Helical" evidence="1">
    <location>
        <begin position="178"/>
        <end position="196"/>
    </location>
</feature>